<name>A0A812WT13_SYMPI</name>
<gene>
    <name evidence="1" type="ORF">SPIL2461_LOCUS19719</name>
</gene>
<dbReference type="EMBL" id="CAJNIZ010044795">
    <property type="protein sequence ID" value="CAE7701210.1"/>
    <property type="molecule type" value="Genomic_DNA"/>
</dbReference>
<evidence type="ECO:0000313" key="1">
    <source>
        <dbReference type="EMBL" id="CAE7701210.1"/>
    </source>
</evidence>
<proteinExistence type="predicted"/>
<protein>
    <submittedName>
        <fullName evidence="1">Uncharacterized protein</fullName>
    </submittedName>
</protein>
<evidence type="ECO:0000313" key="2">
    <source>
        <dbReference type="Proteomes" id="UP000649617"/>
    </source>
</evidence>
<feature type="non-terminal residue" evidence="1">
    <location>
        <position position="1"/>
    </location>
</feature>
<comment type="caution">
    <text evidence="1">The sequence shown here is derived from an EMBL/GenBank/DDBJ whole genome shotgun (WGS) entry which is preliminary data.</text>
</comment>
<dbReference type="AlphaFoldDB" id="A0A812WT13"/>
<sequence>EEQVEENAAGVVKKKHQFRVAARAHLQRLDSLLQDFSGNGLAQFVPEEHYAKLYAEATDSKKKAMDEISNKR</sequence>
<keyword evidence="2" id="KW-1185">Reference proteome</keyword>
<organism evidence="1 2">
    <name type="scientific">Symbiodinium pilosum</name>
    <name type="common">Dinoflagellate</name>
    <dbReference type="NCBI Taxonomy" id="2952"/>
    <lineage>
        <taxon>Eukaryota</taxon>
        <taxon>Sar</taxon>
        <taxon>Alveolata</taxon>
        <taxon>Dinophyceae</taxon>
        <taxon>Suessiales</taxon>
        <taxon>Symbiodiniaceae</taxon>
        <taxon>Symbiodinium</taxon>
    </lineage>
</organism>
<reference evidence="1" key="1">
    <citation type="submission" date="2021-02" db="EMBL/GenBank/DDBJ databases">
        <authorList>
            <person name="Dougan E. K."/>
            <person name="Rhodes N."/>
            <person name="Thang M."/>
            <person name="Chan C."/>
        </authorList>
    </citation>
    <scope>NUCLEOTIDE SEQUENCE</scope>
</reference>
<dbReference type="Proteomes" id="UP000649617">
    <property type="component" value="Unassembled WGS sequence"/>
</dbReference>
<accession>A0A812WT13</accession>